<evidence type="ECO:0000256" key="1">
    <source>
        <dbReference type="ARBA" id="ARBA00022691"/>
    </source>
</evidence>
<comment type="similarity">
    <text evidence="5">Belongs to the radical SAM superfamily. Anaerobic sulfatase-maturating enzyme family.</text>
</comment>
<keyword evidence="4" id="KW-0411">Iron-sulfur</keyword>
<dbReference type="PANTHER" id="PTHR43273">
    <property type="entry name" value="ANAEROBIC SULFATASE-MATURATING ENZYME HOMOLOG ASLB-RELATED"/>
    <property type="match status" value="1"/>
</dbReference>
<evidence type="ECO:0000256" key="2">
    <source>
        <dbReference type="ARBA" id="ARBA00022723"/>
    </source>
</evidence>
<organism evidence="7 8">
    <name type="scientific">Vibrio phage nt-1</name>
    <dbReference type="NCBI Taxonomy" id="115992"/>
    <lineage>
        <taxon>Viruses</taxon>
        <taxon>Duplodnaviria</taxon>
        <taxon>Heunggongvirae</taxon>
        <taxon>Uroviricota</taxon>
        <taxon>Caudoviricetes</taxon>
        <taxon>Pantevenvirales</taxon>
        <taxon>Straboviridae</taxon>
        <taxon>Mylasvirus</taxon>
        <taxon>Mylasvirus persius</taxon>
    </lineage>
</organism>
<dbReference type="Pfam" id="PF04055">
    <property type="entry name" value="Radical_SAM"/>
    <property type="match status" value="1"/>
</dbReference>
<dbReference type="InterPro" id="IPR023867">
    <property type="entry name" value="Sulphatase_maturase_rSAM"/>
</dbReference>
<dbReference type="Gene3D" id="3.20.20.70">
    <property type="entry name" value="Aldolase class I"/>
    <property type="match status" value="1"/>
</dbReference>
<dbReference type="OrthoDB" id="29636at10239"/>
<dbReference type="EMBL" id="HQ317393">
    <property type="protein sequence ID" value="AGN30318.1"/>
    <property type="molecule type" value="Genomic_DNA"/>
</dbReference>
<keyword evidence="3" id="KW-0408">Iron</keyword>
<dbReference type="Proteomes" id="UP000201461">
    <property type="component" value="Segment"/>
</dbReference>
<dbReference type="PANTHER" id="PTHR43273:SF3">
    <property type="entry name" value="ANAEROBIC SULFATASE-MATURATING ENZYME HOMOLOG ASLB-RELATED"/>
    <property type="match status" value="1"/>
</dbReference>
<keyword evidence="2" id="KW-0479">Metal-binding</keyword>
<reference evidence="7 8" key="1">
    <citation type="journal article" date="2014" name="Genome Biol. Evol.">
        <title>Composite Conserved Promoter-Terminator Motifs (PeSLs) that Mediate Modular Shuffling in the Diverse T4-Like Myoviruses.</title>
        <authorList>
            <person name="Comeau A.M."/>
            <person name="Arbiol C."/>
            <person name="Krisch H.M."/>
        </authorList>
    </citation>
    <scope>NUCLEOTIDE SEQUENCE [LARGE SCALE GENOMIC DNA]</scope>
</reference>
<dbReference type="RefSeq" id="YP_008125467.1">
    <property type="nucleotide sequence ID" value="NC_021529.2"/>
</dbReference>
<evidence type="ECO:0000256" key="3">
    <source>
        <dbReference type="ARBA" id="ARBA00023004"/>
    </source>
</evidence>
<dbReference type="GO" id="GO:0046872">
    <property type="term" value="F:metal ion binding"/>
    <property type="evidence" value="ECO:0007669"/>
    <property type="project" value="UniProtKB-KW"/>
</dbReference>
<dbReference type="InterPro" id="IPR007197">
    <property type="entry name" value="rSAM"/>
</dbReference>
<dbReference type="SFLD" id="SFLDG01067">
    <property type="entry name" value="SPASM/twitch_domain_containing"/>
    <property type="match status" value="1"/>
</dbReference>
<keyword evidence="1" id="KW-0949">S-adenosyl-L-methionine</keyword>
<evidence type="ECO:0000313" key="8">
    <source>
        <dbReference type="Proteomes" id="UP000201461"/>
    </source>
</evidence>
<dbReference type="KEGG" id="vg:15926773"/>
<dbReference type="SFLD" id="SFLDS00029">
    <property type="entry name" value="Radical_SAM"/>
    <property type="match status" value="1"/>
</dbReference>
<dbReference type="InterPro" id="IPR058240">
    <property type="entry name" value="rSAM_sf"/>
</dbReference>
<dbReference type="InterPro" id="IPR013785">
    <property type="entry name" value="Aldolase_TIM"/>
</dbReference>
<feature type="domain" description="Radical SAM core" evidence="6">
    <location>
        <begin position="99"/>
        <end position="239"/>
    </location>
</feature>
<name>R9TGT5_9CAUD</name>
<dbReference type="CDD" id="cd01335">
    <property type="entry name" value="Radical_SAM"/>
    <property type="match status" value="1"/>
</dbReference>
<dbReference type="GO" id="GO:0051536">
    <property type="term" value="F:iron-sulfur cluster binding"/>
    <property type="evidence" value="ECO:0007669"/>
    <property type="project" value="UniProtKB-KW"/>
</dbReference>
<sequence>MFEKFGFKDGKKPLCGSPFNTRDAKPDGYHICCSQLSEAFPNVEDWWHSDIINEHRAKMFEYDTLPDYCKECMSYGELSDQKYFEYEALEEHPRTIQILMSNKCNLACRMCYGKNSKTYMDLYDIEDTYDYNQLDFSIPKGVETVVLYGGEPFMDKRTIEVLTEVMEETKAHVFILTNGTVLHTPLAKKILAICKKYKQRISMTISCDGGKERNEYIRQNLDHDLMLRNAPILKAHCKDLVMHHTLSRMSYDTIYDFIQVAMEAEVYVDFGTVKAPREMSVKFMDPTIVKAAMKKQYEQMKAMDEGYYKDELFRCLKQMLSIEYEHRPEYDVEFEQKMKYMDNRIQIKMVK</sequence>
<protein>
    <submittedName>
        <fullName evidence="7">Radical SAM domain protein</fullName>
    </submittedName>
</protein>
<proteinExistence type="inferred from homology"/>
<dbReference type="GO" id="GO:0016491">
    <property type="term" value="F:oxidoreductase activity"/>
    <property type="evidence" value="ECO:0007669"/>
    <property type="project" value="InterPro"/>
</dbReference>
<dbReference type="GeneID" id="15926773"/>
<evidence type="ECO:0000256" key="5">
    <source>
        <dbReference type="ARBA" id="ARBA00023601"/>
    </source>
</evidence>
<gene>
    <name evidence="7" type="ORF">VPFG_00320</name>
</gene>
<dbReference type="SUPFAM" id="SSF102114">
    <property type="entry name" value="Radical SAM enzymes"/>
    <property type="match status" value="1"/>
</dbReference>
<evidence type="ECO:0000256" key="4">
    <source>
        <dbReference type="ARBA" id="ARBA00023014"/>
    </source>
</evidence>
<accession>R9TGT5</accession>
<evidence type="ECO:0000259" key="6">
    <source>
        <dbReference type="Pfam" id="PF04055"/>
    </source>
</evidence>
<keyword evidence="8" id="KW-1185">Reference proteome</keyword>
<evidence type="ECO:0000313" key="7">
    <source>
        <dbReference type="EMBL" id="AGN30318.1"/>
    </source>
</evidence>